<keyword evidence="3" id="KW-1185">Reference proteome</keyword>
<gene>
    <name evidence="2" type="ORF">C6P40_001848</name>
</gene>
<accession>A0A9P6WIZ2</accession>
<reference evidence="2" key="1">
    <citation type="submission" date="2020-11" db="EMBL/GenBank/DDBJ databases">
        <title>Kefir isolates.</title>
        <authorList>
            <person name="Marcisauskas S."/>
            <person name="Kim Y."/>
            <person name="Blasche S."/>
        </authorList>
    </citation>
    <scope>NUCLEOTIDE SEQUENCE</scope>
    <source>
        <strain evidence="2">Olga-1</strain>
    </source>
</reference>
<dbReference type="OrthoDB" id="5877028at2759"/>
<proteinExistence type="predicted"/>
<evidence type="ECO:0000313" key="2">
    <source>
        <dbReference type="EMBL" id="KAG0687806.1"/>
    </source>
</evidence>
<dbReference type="AlphaFoldDB" id="A0A9P6WIZ2"/>
<protein>
    <submittedName>
        <fullName evidence="2">Uncharacterized protein</fullName>
    </submittedName>
</protein>
<evidence type="ECO:0000256" key="1">
    <source>
        <dbReference type="SAM" id="Coils"/>
    </source>
</evidence>
<name>A0A9P6WIZ2_9ASCO</name>
<evidence type="ECO:0000313" key="3">
    <source>
        <dbReference type="Proteomes" id="UP000697127"/>
    </source>
</evidence>
<dbReference type="Proteomes" id="UP000697127">
    <property type="component" value="Unassembled WGS sequence"/>
</dbReference>
<feature type="coiled-coil region" evidence="1">
    <location>
        <begin position="64"/>
        <end position="98"/>
    </location>
</feature>
<organism evidence="2 3">
    <name type="scientific">Pichia californica</name>
    <dbReference type="NCBI Taxonomy" id="460514"/>
    <lineage>
        <taxon>Eukaryota</taxon>
        <taxon>Fungi</taxon>
        <taxon>Dikarya</taxon>
        <taxon>Ascomycota</taxon>
        <taxon>Saccharomycotina</taxon>
        <taxon>Pichiomycetes</taxon>
        <taxon>Pichiales</taxon>
        <taxon>Pichiaceae</taxon>
        <taxon>Pichia</taxon>
    </lineage>
</organism>
<keyword evidence="1" id="KW-0175">Coiled coil</keyword>
<comment type="caution">
    <text evidence="2">The sequence shown here is derived from an EMBL/GenBank/DDBJ whole genome shotgun (WGS) entry which is preliminary data.</text>
</comment>
<dbReference type="Gene3D" id="6.10.250.1080">
    <property type="match status" value="1"/>
</dbReference>
<feature type="coiled-coil region" evidence="1">
    <location>
        <begin position="167"/>
        <end position="241"/>
    </location>
</feature>
<sequence length="272" mass="32245">MQDQHHIISYDNFTKQQLISHLIQLEENFQDFSSQSSQVEELLQQQLETYLNQLTEKDQIIRHMTEKLSNLDTLKIKVTNLETENDLLESTIRTLTVKLNSEVEMHNECIEKISFLENELEWFKSSSQQDNETILLNQKDQNYKNSKFKHYSSKDWKQQENIWIDKINSLQTQLDELKNSKSDLEEQISKLLHLINHDQHLYNKKNFQILLKTQKDLTSSLKKSESEKKLLKKNLILLQRKYAKVHFISNMVKLKKRGLVTAYKTPALDPLA</sequence>
<dbReference type="EMBL" id="PUHW01000213">
    <property type="protein sequence ID" value="KAG0687806.1"/>
    <property type="molecule type" value="Genomic_DNA"/>
</dbReference>